<name>A0A0A9A321_ARUDO</name>
<feature type="region of interest" description="Disordered" evidence="1">
    <location>
        <begin position="1"/>
        <end position="20"/>
    </location>
</feature>
<dbReference type="EMBL" id="GBRH01253547">
    <property type="protein sequence ID" value="JAD44348.1"/>
    <property type="molecule type" value="Transcribed_RNA"/>
</dbReference>
<reference evidence="2" key="1">
    <citation type="submission" date="2014-09" db="EMBL/GenBank/DDBJ databases">
        <authorList>
            <person name="Magalhaes I.L.F."/>
            <person name="Oliveira U."/>
            <person name="Santos F.R."/>
            <person name="Vidigal T.H.D.A."/>
            <person name="Brescovit A.D."/>
            <person name="Santos A.J."/>
        </authorList>
    </citation>
    <scope>NUCLEOTIDE SEQUENCE</scope>
    <source>
        <tissue evidence="2">Shoot tissue taken approximately 20 cm above the soil surface</tissue>
    </source>
</reference>
<evidence type="ECO:0000256" key="1">
    <source>
        <dbReference type="SAM" id="MobiDB-lite"/>
    </source>
</evidence>
<dbReference type="AlphaFoldDB" id="A0A0A9A321"/>
<evidence type="ECO:0000313" key="2">
    <source>
        <dbReference type="EMBL" id="JAD44348.1"/>
    </source>
</evidence>
<accession>A0A0A9A321</accession>
<organism evidence="2">
    <name type="scientific">Arundo donax</name>
    <name type="common">Giant reed</name>
    <name type="synonym">Donax arundinaceus</name>
    <dbReference type="NCBI Taxonomy" id="35708"/>
    <lineage>
        <taxon>Eukaryota</taxon>
        <taxon>Viridiplantae</taxon>
        <taxon>Streptophyta</taxon>
        <taxon>Embryophyta</taxon>
        <taxon>Tracheophyta</taxon>
        <taxon>Spermatophyta</taxon>
        <taxon>Magnoliopsida</taxon>
        <taxon>Liliopsida</taxon>
        <taxon>Poales</taxon>
        <taxon>Poaceae</taxon>
        <taxon>PACMAD clade</taxon>
        <taxon>Arundinoideae</taxon>
        <taxon>Arundineae</taxon>
        <taxon>Arundo</taxon>
    </lineage>
</organism>
<proteinExistence type="predicted"/>
<reference evidence="2" key="2">
    <citation type="journal article" date="2015" name="Data Brief">
        <title>Shoot transcriptome of the giant reed, Arundo donax.</title>
        <authorList>
            <person name="Barrero R.A."/>
            <person name="Guerrero F.D."/>
            <person name="Moolhuijzen P."/>
            <person name="Goolsby J.A."/>
            <person name="Tidwell J."/>
            <person name="Bellgard S.E."/>
            <person name="Bellgard M.I."/>
        </authorList>
    </citation>
    <scope>NUCLEOTIDE SEQUENCE</scope>
    <source>
        <tissue evidence="2">Shoot tissue taken approximately 20 cm above the soil surface</tissue>
    </source>
</reference>
<sequence length="53" mass="5374">MSPSERCRGGGGTVIESSRRPGLSSALQQCVGEEEATLLVEVGPAALFAAAAR</sequence>
<protein>
    <submittedName>
        <fullName evidence="2">Uncharacterized protein</fullName>
    </submittedName>
</protein>